<dbReference type="EMBL" id="JBHRSM010000024">
    <property type="protein sequence ID" value="MFC3087221.1"/>
    <property type="molecule type" value="Genomic_DNA"/>
</dbReference>
<comment type="subcellular location">
    <subcellularLocation>
        <location evidence="1">Membrane</location>
        <topology evidence="1">Single-pass membrane protein</topology>
    </subcellularLocation>
</comment>
<evidence type="ECO:0000313" key="7">
    <source>
        <dbReference type="EMBL" id="MFC3087221.1"/>
    </source>
</evidence>
<feature type="transmembrane region" description="Helical" evidence="6">
    <location>
        <begin position="35"/>
        <end position="55"/>
    </location>
</feature>
<sequence>MEWRGRRGSSNIEDRRRMGGGRGIGLGGGGRTVRAGGIGGAGVIVVVLLALFLGVDPSQLLGPDGGTGTAPGTPVELTEADRAEGEFVSVVLADTEEIWARVFQEQLGKSYRPATLVLFKEATRSACGGASEATGPFYCPADRKVYLDTAFFTTMHRQLGAGGDFAAAYVVAHEIGHHVQNELGILGQANEIRQQVGEAESNAISVRIELQADCLSGIWARGAQEMLGVVERGDMEEAVNAARQIGDDTLQRNAGRRPMPHTFTHGTSEQRSRWFMTGMQSGQLADCDTFQTDDL</sequence>
<evidence type="ECO:0000256" key="3">
    <source>
        <dbReference type="ARBA" id="ARBA00022989"/>
    </source>
</evidence>
<name>A0ABV7DXZ5_9RHOB</name>
<comment type="caution">
    <text evidence="7">The sequence shown here is derived from an EMBL/GenBank/DDBJ whole genome shotgun (WGS) entry which is preliminary data.</text>
</comment>
<evidence type="ECO:0000313" key="8">
    <source>
        <dbReference type="Proteomes" id="UP001595445"/>
    </source>
</evidence>
<dbReference type="Pfam" id="PF04228">
    <property type="entry name" value="Zn_peptidase"/>
    <property type="match status" value="1"/>
</dbReference>
<feature type="region of interest" description="Disordered" evidence="5">
    <location>
        <begin position="1"/>
        <end position="26"/>
    </location>
</feature>
<dbReference type="PANTHER" id="PTHR30168:SF0">
    <property type="entry name" value="INNER MEMBRANE PROTEIN"/>
    <property type="match status" value="1"/>
</dbReference>
<dbReference type="Proteomes" id="UP001595445">
    <property type="component" value="Unassembled WGS sequence"/>
</dbReference>
<evidence type="ECO:0000256" key="2">
    <source>
        <dbReference type="ARBA" id="ARBA00022692"/>
    </source>
</evidence>
<reference evidence="8" key="1">
    <citation type="journal article" date="2019" name="Int. J. Syst. Evol. Microbiol.">
        <title>The Global Catalogue of Microorganisms (GCM) 10K type strain sequencing project: providing services to taxonomists for standard genome sequencing and annotation.</title>
        <authorList>
            <consortium name="The Broad Institute Genomics Platform"/>
            <consortium name="The Broad Institute Genome Sequencing Center for Infectious Disease"/>
            <person name="Wu L."/>
            <person name="Ma J."/>
        </authorList>
    </citation>
    <scope>NUCLEOTIDE SEQUENCE [LARGE SCALE GENOMIC DNA]</scope>
    <source>
        <strain evidence="8">KCTC 62102</strain>
    </source>
</reference>
<dbReference type="InterPro" id="IPR007343">
    <property type="entry name" value="Uncharacterised_pept_Zn_put"/>
</dbReference>
<gene>
    <name evidence="7" type="ORF">ACFOD6_14300</name>
</gene>
<dbReference type="PANTHER" id="PTHR30168">
    <property type="entry name" value="PUTATIVE MEMBRANE PROTEIN YPFJ"/>
    <property type="match status" value="1"/>
</dbReference>
<keyword evidence="8" id="KW-1185">Reference proteome</keyword>
<evidence type="ECO:0000256" key="6">
    <source>
        <dbReference type="SAM" id="Phobius"/>
    </source>
</evidence>
<proteinExistence type="predicted"/>
<accession>A0ABV7DXZ5</accession>
<evidence type="ECO:0000256" key="5">
    <source>
        <dbReference type="SAM" id="MobiDB-lite"/>
    </source>
</evidence>
<evidence type="ECO:0000256" key="4">
    <source>
        <dbReference type="ARBA" id="ARBA00023136"/>
    </source>
</evidence>
<keyword evidence="3 6" id="KW-1133">Transmembrane helix</keyword>
<organism evidence="7 8">
    <name type="scientific">Tabrizicola soli</name>
    <dbReference type="NCBI Taxonomy" id="2185115"/>
    <lineage>
        <taxon>Bacteria</taxon>
        <taxon>Pseudomonadati</taxon>
        <taxon>Pseudomonadota</taxon>
        <taxon>Alphaproteobacteria</taxon>
        <taxon>Rhodobacterales</taxon>
        <taxon>Paracoccaceae</taxon>
        <taxon>Tabrizicola</taxon>
    </lineage>
</organism>
<protein>
    <submittedName>
        <fullName evidence="7">Neutral zinc metallopeptidase</fullName>
    </submittedName>
</protein>
<keyword evidence="4 6" id="KW-0472">Membrane</keyword>
<evidence type="ECO:0000256" key="1">
    <source>
        <dbReference type="ARBA" id="ARBA00004167"/>
    </source>
</evidence>
<keyword evidence="2 6" id="KW-0812">Transmembrane</keyword>
<dbReference type="RefSeq" id="WP_197642917.1">
    <property type="nucleotide sequence ID" value="NZ_JAEACP010000007.1"/>
</dbReference>